<feature type="domain" description="EGF-like" evidence="3">
    <location>
        <begin position="339"/>
        <end position="364"/>
    </location>
</feature>
<dbReference type="InParanoid" id="A0A1S3I1A6"/>
<evidence type="ECO:0000313" key="5">
    <source>
        <dbReference type="RefSeq" id="XP_013391129.1"/>
    </source>
</evidence>
<protein>
    <submittedName>
        <fullName evidence="5">Uncharacterized protein LOC106159394</fullName>
    </submittedName>
</protein>
<dbReference type="GeneID" id="106159394"/>
<dbReference type="KEGG" id="lak:106159394"/>
<comment type="caution">
    <text evidence="1">Lacks conserved residue(s) required for the propagation of feature annotation.</text>
</comment>
<proteinExistence type="predicted"/>
<dbReference type="SUPFAM" id="SSF57414">
    <property type="entry name" value="Hairpin loop containing domain-like"/>
    <property type="match status" value="1"/>
</dbReference>
<dbReference type="OrthoDB" id="5972840at2759"/>
<dbReference type="Gene3D" id="3.50.4.10">
    <property type="entry name" value="Hepatocyte Growth Factor"/>
    <property type="match status" value="1"/>
</dbReference>
<dbReference type="PROSITE" id="PS50026">
    <property type="entry name" value="EGF_3"/>
    <property type="match status" value="1"/>
</dbReference>
<keyword evidence="1" id="KW-0245">EGF-like domain</keyword>
<organism evidence="4 5">
    <name type="scientific">Lingula anatina</name>
    <name type="common">Brachiopod</name>
    <name type="synonym">Lingula unguis</name>
    <dbReference type="NCBI Taxonomy" id="7574"/>
    <lineage>
        <taxon>Eukaryota</taxon>
        <taxon>Metazoa</taxon>
        <taxon>Spiralia</taxon>
        <taxon>Lophotrochozoa</taxon>
        <taxon>Brachiopoda</taxon>
        <taxon>Linguliformea</taxon>
        <taxon>Lingulata</taxon>
        <taxon>Lingulida</taxon>
        <taxon>Linguloidea</taxon>
        <taxon>Lingulidae</taxon>
        <taxon>Lingula</taxon>
    </lineage>
</organism>
<evidence type="ECO:0000256" key="2">
    <source>
        <dbReference type="SAM" id="SignalP"/>
    </source>
</evidence>
<dbReference type="RefSeq" id="XP_013391129.1">
    <property type="nucleotide sequence ID" value="XM_013535675.2"/>
</dbReference>
<sequence length="364" mass="40096">MGRNALWFLSVLIPVAVHGSFDTSGVYFNGDFNRFLDDPLTVLTTKANVSAGQCASSCLSNSECYSVNYRQENGTCELHAPSSPGGTSPSCLMGWHHYSRENFTRLENPCARGVCGRSGSCSYACQGDVLVPSCACGANADPTHCDSYAVATENNKRFRLFWWWEAGASWPSGYTDVLQDDYGTCTPDQAVCLSRLPSGLTESEQELLAIDGQGTKYIWAFDPNNNIAHAVWTTLTERTEYAYNVLRDQNNWVPYWNSGSTNYGTYAQDSFMYRDQNGIKSLMLDDDQCDCYTTLQMGHSLCSGGTSSGRDNILGPDNIYDPGCNYPEPGKSLYLYFRDDDDCLVNDCAPGTLCVDGINTYTCV</sequence>
<feature type="chain" id="PRO_5010186229" evidence="2">
    <location>
        <begin position="20"/>
        <end position="364"/>
    </location>
</feature>
<name>A0A1S3I1A6_LINAN</name>
<dbReference type="InterPro" id="IPR000742">
    <property type="entry name" value="EGF"/>
</dbReference>
<evidence type="ECO:0000259" key="3">
    <source>
        <dbReference type="PROSITE" id="PS50026"/>
    </source>
</evidence>
<dbReference type="AlphaFoldDB" id="A0A1S3I1A6"/>
<dbReference type="Pfam" id="PF00024">
    <property type="entry name" value="PAN_1"/>
    <property type="match status" value="1"/>
</dbReference>
<reference evidence="5" key="1">
    <citation type="submission" date="2025-08" db="UniProtKB">
        <authorList>
            <consortium name="RefSeq"/>
        </authorList>
    </citation>
    <scope>IDENTIFICATION</scope>
    <source>
        <tissue evidence="5">Gonads</tissue>
    </source>
</reference>
<feature type="signal peptide" evidence="2">
    <location>
        <begin position="1"/>
        <end position="19"/>
    </location>
</feature>
<accession>A0A1S3I1A6</accession>
<keyword evidence="4" id="KW-1185">Reference proteome</keyword>
<evidence type="ECO:0000256" key="1">
    <source>
        <dbReference type="PROSITE-ProRule" id="PRU00076"/>
    </source>
</evidence>
<dbReference type="InterPro" id="IPR003609">
    <property type="entry name" value="Pan_app"/>
</dbReference>
<gene>
    <name evidence="5" type="primary">LOC106159394</name>
</gene>
<evidence type="ECO:0000313" key="4">
    <source>
        <dbReference type="Proteomes" id="UP000085678"/>
    </source>
</evidence>
<dbReference type="Proteomes" id="UP000085678">
    <property type="component" value="Unplaced"/>
</dbReference>
<keyword evidence="2" id="KW-0732">Signal</keyword>